<dbReference type="RefSeq" id="WP_301588418.1">
    <property type="nucleotide sequence ID" value="NZ_JAPFQI010000001.1"/>
</dbReference>
<keyword evidence="3" id="KW-1185">Reference proteome</keyword>
<comment type="caution">
    <text evidence="2">The sequence shown here is derived from an EMBL/GenBank/DDBJ whole genome shotgun (WGS) entry which is preliminary data.</text>
</comment>
<evidence type="ECO:0000256" key="1">
    <source>
        <dbReference type="SAM" id="MobiDB-lite"/>
    </source>
</evidence>
<dbReference type="Proteomes" id="UP001526430">
    <property type="component" value="Unassembled WGS sequence"/>
</dbReference>
<organism evidence="2 3">
    <name type="scientific">Sabulicella glaciei</name>
    <dbReference type="NCBI Taxonomy" id="2984948"/>
    <lineage>
        <taxon>Bacteria</taxon>
        <taxon>Pseudomonadati</taxon>
        <taxon>Pseudomonadota</taxon>
        <taxon>Alphaproteobacteria</taxon>
        <taxon>Acetobacterales</taxon>
        <taxon>Acetobacteraceae</taxon>
        <taxon>Sabulicella</taxon>
    </lineage>
</organism>
<name>A0ABT3NRD4_9PROT</name>
<reference evidence="2 3" key="1">
    <citation type="submission" date="2022-10" db="EMBL/GenBank/DDBJ databases">
        <title>Roseococcus glaciei nov., sp. nov., isolated from glacier.</title>
        <authorList>
            <person name="Liu Q."/>
            <person name="Xin Y.-H."/>
        </authorList>
    </citation>
    <scope>NUCLEOTIDE SEQUENCE [LARGE SCALE GENOMIC DNA]</scope>
    <source>
        <strain evidence="2 3">MDT2-1-1</strain>
    </source>
</reference>
<dbReference type="EMBL" id="JAPFQI010000001">
    <property type="protein sequence ID" value="MCW8084719.1"/>
    <property type="molecule type" value="Genomic_DNA"/>
</dbReference>
<gene>
    <name evidence="2" type="ORF">OF850_03695</name>
</gene>
<evidence type="ECO:0000313" key="2">
    <source>
        <dbReference type="EMBL" id="MCW8084719.1"/>
    </source>
</evidence>
<protein>
    <submittedName>
        <fullName evidence="2">Uncharacterized protein</fullName>
    </submittedName>
</protein>
<evidence type="ECO:0000313" key="3">
    <source>
        <dbReference type="Proteomes" id="UP001526430"/>
    </source>
</evidence>
<sequence length="179" mass="19664">MFIRCKEGVFVSLAQVEAIRPVYATQRDEPQFSAGALMEWAVSTVGGRQYTADRHEFREEFLTSQTISAAAGERALVITVVDCMARPTEQDMSARWLPIVAWRIPSASGAPPQAVLLEEIASNEITLIEMTDGRLLLPHGREYEDEAEAAAAILRDLQEECDGKEAAPPADARTSNEAE</sequence>
<feature type="region of interest" description="Disordered" evidence="1">
    <location>
        <begin position="160"/>
        <end position="179"/>
    </location>
</feature>
<accession>A0ABT3NRD4</accession>
<proteinExistence type="predicted"/>